<dbReference type="OrthoDB" id="9805185at2"/>
<dbReference type="KEGG" id="bbev:BBEV_3191"/>
<dbReference type="RefSeq" id="WP_069366382.1">
    <property type="nucleotide sequence ID" value="NZ_CP012502.1"/>
</dbReference>
<evidence type="ECO:0000313" key="2">
    <source>
        <dbReference type="EMBL" id="AOM84506.1"/>
    </source>
</evidence>
<gene>
    <name evidence="2" type="ORF">BBEV_3191</name>
</gene>
<protein>
    <recommendedName>
        <fullName evidence="1">SIS domain-containing protein</fullName>
    </recommendedName>
</protein>
<dbReference type="PATRIC" id="fig|632773.3.peg.3346"/>
<proteinExistence type="predicted"/>
<dbReference type="GO" id="GO:1901135">
    <property type="term" value="P:carbohydrate derivative metabolic process"/>
    <property type="evidence" value="ECO:0007669"/>
    <property type="project" value="InterPro"/>
</dbReference>
<dbReference type="InterPro" id="IPR046348">
    <property type="entry name" value="SIS_dom_sf"/>
</dbReference>
<name>A0A1D7QZS6_9BACI</name>
<dbReference type="InterPro" id="IPR050099">
    <property type="entry name" value="SIS_GmhA/DiaA_subfam"/>
</dbReference>
<dbReference type="InterPro" id="IPR035472">
    <property type="entry name" value="RpiR-like_SIS"/>
</dbReference>
<dbReference type="GO" id="GO:0097367">
    <property type="term" value="F:carbohydrate derivative binding"/>
    <property type="evidence" value="ECO:0007669"/>
    <property type="project" value="InterPro"/>
</dbReference>
<organism evidence="2 3">
    <name type="scientific">Salisediminibacterium beveridgei</name>
    <dbReference type="NCBI Taxonomy" id="632773"/>
    <lineage>
        <taxon>Bacteria</taxon>
        <taxon>Bacillati</taxon>
        <taxon>Bacillota</taxon>
        <taxon>Bacilli</taxon>
        <taxon>Bacillales</taxon>
        <taxon>Bacillaceae</taxon>
        <taxon>Salisediminibacterium</taxon>
    </lineage>
</organism>
<dbReference type="InterPro" id="IPR001347">
    <property type="entry name" value="SIS_dom"/>
</dbReference>
<dbReference type="SUPFAM" id="SSF53697">
    <property type="entry name" value="SIS domain"/>
    <property type="match status" value="1"/>
</dbReference>
<dbReference type="PANTHER" id="PTHR30390">
    <property type="entry name" value="SEDOHEPTULOSE 7-PHOSPHATE ISOMERASE / DNAA INITIATOR-ASSOCIATING FACTOR FOR REPLICATION INITIATION"/>
    <property type="match status" value="1"/>
</dbReference>
<reference evidence="2 3" key="1">
    <citation type="submission" date="2015-08" db="EMBL/GenBank/DDBJ databases">
        <title>The complete genome sequence of Bacillus beveridgei MLTeJB.</title>
        <authorList>
            <person name="Hanson T.E."/>
            <person name="Mesa C."/>
            <person name="Basesman S.M."/>
            <person name="Oremland R.S."/>
        </authorList>
    </citation>
    <scope>NUCLEOTIDE SEQUENCE [LARGE SCALE GENOMIC DNA]</scope>
    <source>
        <strain evidence="2 3">MLTeJB</strain>
    </source>
</reference>
<dbReference type="Proteomes" id="UP000094463">
    <property type="component" value="Chromosome"/>
</dbReference>
<dbReference type="PROSITE" id="PS51464">
    <property type="entry name" value="SIS"/>
    <property type="match status" value="1"/>
</dbReference>
<accession>A0A1D7QZS6</accession>
<dbReference type="AlphaFoldDB" id="A0A1D7QZS6"/>
<dbReference type="STRING" id="632773.BBEV_3191"/>
<dbReference type="EMBL" id="CP012502">
    <property type="protein sequence ID" value="AOM84506.1"/>
    <property type="molecule type" value="Genomic_DNA"/>
</dbReference>
<evidence type="ECO:0000259" key="1">
    <source>
        <dbReference type="PROSITE" id="PS51464"/>
    </source>
</evidence>
<dbReference type="PANTHER" id="PTHR30390:SF7">
    <property type="entry name" value="PHOSPHOHEPTOSE ISOMERASE"/>
    <property type="match status" value="1"/>
</dbReference>
<evidence type="ECO:0000313" key="3">
    <source>
        <dbReference type="Proteomes" id="UP000094463"/>
    </source>
</evidence>
<feature type="domain" description="SIS" evidence="1">
    <location>
        <begin position="31"/>
        <end position="209"/>
    </location>
</feature>
<dbReference type="Pfam" id="PF13580">
    <property type="entry name" value="SIS_2"/>
    <property type="match status" value="1"/>
</dbReference>
<dbReference type="CDD" id="cd05013">
    <property type="entry name" value="SIS_RpiR"/>
    <property type="match status" value="1"/>
</dbReference>
<dbReference type="Gene3D" id="3.40.50.10490">
    <property type="entry name" value="Glucose-6-phosphate isomerase like protein, domain 1"/>
    <property type="match status" value="1"/>
</dbReference>
<keyword evidence="3" id="KW-1185">Reference proteome</keyword>
<sequence>MAFRYVDEALRRIDGLKERQLPQLTNAANQLIRTLRSDGMIHIFGTGHSHLLAEEAFYRAGGLVSVRPIFIEPLMLHESAWGASALERDPDFAKTFMAAQPIESRDTVVVVSTSGRNPVPVDVANMSHAKGASVIAITSVAYTRSLSSRHGSGQFLADVADVVLNNESDVGDAALTHPKLDTPYCPTSTVIGATLLHAVIGEAIDQLADEAFPLPILKSGNVDGADAHNLALIERYLGRNELLK</sequence>
<dbReference type="NCBIfam" id="NF002805">
    <property type="entry name" value="PRK02947.1"/>
    <property type="match status" value="1"/>
</dbReference>